<protein>
    <recommendedName>
        <fullName evidence="5">Protein kinase domain-containing protein</fullName>
    </recommendedName>
</protein>
<dbReference type="InterPro" id="IPR000210">
    <property type="entry name" value="BTB/POZ_dom"/>
</dbReference>
<comment type="caution">
    <text evidence="3">The sequence shown here is derived from an EMBL/GenBank/DDBJ whole genome shotgun (WGS) entry which is preliminary data.</text>
</comment>
<dbReference type="InterPro" id="IPR011009">
    <property type="entry name" value="Kinase-like_dom_sf"/>
</dbReference>
<dbReference type="Gene3D" id="3.30.710.10">
    <property type="entry name" value="Potassium Channel Kv1.1, Chain A"/>
    <property type="match status" value="1"/>
</dbReference>
<evidence type="ECO:0000259" key="1">
    <source>
        <dbReference type="PROSITE" id="PS50011"/>
    </source>
</evidence>
<dbReference type="GO" id="GO:0004672">
    <property type="term" value="F:protein kinase activity"/>
    <property type="evidence" value="ECO:0007669"/>
    <property type="project" value="InterPro"/>
</dbReference>
<dbReference type="Proteomes" id="UP000663861">
    <property type="component" value="Unassembled WGS sequence"/>
</dbReference>
<dbReference type="SMART" id="SM00225">
    <property type="entry name" value="BTB"/>
    <property type="match status" value="1"/>
</dbReference>
<dbReference type="CDD" id="cd18186">
    <property type="entry name" value="BTB_POZ_ZBTB_KLHL-like"/>
    <property type="match status" value="1"/>
</dbReference>
<accession>A0A8H3DH27</accession>
<dbReference type="GO" id="GO:0005524">
    <property type="term" value="F:ATP binding"/>
    <property type="evidence" value="ECO:0007669"/>
    <property type="project" value="InterPro"/>
</dbReference>
<dbReference type="PANTHER" id="PTHR11909">
    <property type="entry name" value="CASEIN KINASE-RELATED"/>
    <property type="match status" value="1"/>
</dbReference>
<proteinExistence type="predicted"/>
<evidence type="ECO:0000313" key="3">
    <source>
        <dbReference type="EMBL" id="CAE6526128.1"/>
    </source>
</evidence>
<dbReference type="InterPro" id="IPR000719">
    <property type="entry name" value="Prot_kinase_dom"/>
</dbReference>
<dbReference type="Pfam" id="PF00069">
    <property type="entry name" value="Pkinase"/>
    <property type="match status" value="1"/>
</dbReference>
<evidence type="ECO:0008006" key="5">
    <source>
        <dbReference type="Google" id="ProtNLM"/>
    </source>
</evidence>
<dbReference type="Gene3D" id="1.10.510.10">
    <property type="entry name" value="Transferase(Phosphotransferase) domain 1"/>
    <property type="match status" value="1"/>
</dbReference>
<dbReference type="InterPro" id="IPR011333">
    <property type="entry name" value="SKP1/BTB/POZ_sf"/>
</dbReference>
<evidence type="ECO:0000313" key="4">
    <source>
        <dbReference type="Proteomes" id="UP000663861"/>
    </source>
</evidence>
<dbReference type="SUPFAM" id="SSF56112">
    <property type="entry name" value="Protein kinase-like (PK-like)"/>
    <property type="match status" value="1"/>
</dbReference>
<dbReference type="SUPFAM" id="SSF54695">
    <property type="entry name" value="POZ domain"/>
    <property type="match status" value="1"/>
</dbReference>
<reference evidence="3" key="1">
    <citation type="submission" date="2021-01" db="EMBL/GenBank/DDBJ databases">
        <authorList>
            <person name="Kaushik A."/>
        </authorList>
    </citation>
    <scope>NUCLEOTIDE SEQUENCE</scope>
    <source>
        <strain evidence="3">AG4-RS23</strain>
    </source>
</reference>
<feature type="domain" description="BTB" evidence="2">
    <location>
        <begin position="401"/>
        <end position="469"/>
    </location>
</feature>
<dbReference type="Pfam" id="PF00651">
    <property type="entry name" value="BTB"/>
    <property type="match status" value="1"/>
</dbReference>
<name>A0A8H3DH27_9AGAM</name>
<dbReference type="SMART" id="SM00220">
    <property type="entry name" value="S_TKc"/>
    <property type="match status" value="1"/>
</dbReference>
<sequence>MSPSLSQIPAMVGRHYQVGKKIGAGSIGIVFEGTDLLNNQRVAIKFESSENNARKLRDEWRTYRMLAASPGIPQAYHFEAEGPHNALVMDLLGPNLDELFNLCGRRFSLKTVCLIVPQMITRMQTIHGKNLVHRGIRLDEFLIGLPGACIPNVIHMIDFGLAKIWRDSKTKQHIPYREGKSPTGVARYMSINTHLGREQSRRDDLETLGHMFMYLLRGDLPWQGIKGATYKEKYEKIGEKKQMVTITELCAGFPKETIIYMNYVRNLSFEETPDYDFLRGLFTKMLKDAGEVDDGVMDWMLPNRGKSREASVVSNIDSQLDIEAAADIPATTEPNPMTPNSPSISSIHSQFTVVDVSQGQFNFDDDANPPWDDLEAVEENPGKNNLSTPFIRDPRYYFEDGNVILRVREVLFKVHASLLRAHSEDFFNKLRPSRQSEEPTAHRDVCDEDNIIISDIQPSQFRNLMKVIYCLPSNNVVLSRPATNDRQAIVGNFDCYLDIAILSRKFAMEDIQQWARKKLNKLLHKSGKVLSEEFDDFYEYIMPDEDNRLGDEDFKPQTMDCVPVASSYPAFRFMEAIHYAKAVSDNTLLYDTLGVLEYYCINPGHKIEFLLSFLRIADLRKTNPSVFGFLFLLILSRGKLAWVEKAFTRDDRTVLFSVQSFLSPLPAAIKEPIVMPLFTRPARANEFARILSENTECKDRCSEEIFLHWEKTFPAGYYHDVNSKEFSVSIKALTTLPLRRFNFTIRLGEVHCKQCSRKVQEQLDQDMQEVFARLAKYYNVCD</sequence>
<dbReference type="AlphaFoldDB" id="A0A8H3DH27"/>
<feature type="domain" description="Protein kinase" evidence="1">
    <location>
        <begin position="16"/>
        <end position="278"/>
    </location>
</feature>
<dbReference type="InterPro" id="IPR050235">
    <property type="entry name" value="CK1_Ser-Thr_kinase"/>
</dbReference>
<gene>
    <name evidence="3" type="ORF">RDB_LOCUS164570</name>
</gene>
<evidence type="ECO:0000259" key="2">
    <source>
        <dbReference type="PROSITE" id="PS50097"/>
    </source>
</evidence>
<dbReference type="FunFam" id="1.10.510.10:FF:001123">
    <property type="entry name" value="CK1/CK1/CK1-D protein kinase"/>
    <property type="match status" value="1"/>
</dbReference>
<dbReference type="EMBL" id="CAJMWY010004271">
    <property type="protein sequence ID" value="CAE6526128.1"/>
    <property type="molecule type" value="Genomic_DNA"/>
</dbReference>
<dbReference type="PROSITE" id="PS50097">
    <property type="entry name" value="BTB"/>
    <property type="match status" value="1"/>
</dbReference>
<organism evidence="3 4">
    <name type="scientific">Rhizoctonia solani</name>
    <dbReference type="NCBI Taxonomy" id="456999"/>
    <lineage>
        <taxon>Eukaryota</taxon>
        <taxon>Fungi</taxon>
        <taxon>Dikarya</taxon>
        <taxon>Basidiomycota</taxon>
        <taxon>Agaricomycotina</taxon>
        <taxon>Agaricomycetes</taxon>
        <taxon>Cantharellales</taxon>
        <taxon>Ceratobasidiaceae</taxon>
        <taxon>Rhizoctonia</taxon>
    </lineage>
</organism>
<dbReference type="PROSITE" id="PS50011">
    <property type="entry name" value="PROTEIN_KINASE_DOM"/>
    <property type="match status" value="1"/>
</dbReference>